<organism evidence="2 3">
    <name type="scientific">Solirubrobacter phytolaccae</name>
    <dbReference type="NCBI Taxonomy" id="1404360"/>
    <lineage>
        <taxon>Bacteria</taxon>
        <taxon>Bacillati</taxon>
        <taxon>Actinomycetota</taxon>
        <taxon>Thermoleophilia</taxon>
        <taxon>Solirubrobacterales</taxon>
        <taxon>Solirubrobacteraceae</taxon>
        <taxon>Solirubrobacter</taxon>
    </lineage>
</organism>
<dbReference type="EMBL" id="JAPDDP010000014">
    <property type="protein sequence ID" value="MDA0180583.1"/>
    <property type="molecule type" value="Genomic_DNA"/>
</dbReference>
<evidence type="ECO:0000313" key="2">
    <source>
        <dbReference type="EMBL" id="MDA0180583.1"/>
    </source>
</evidence>
<keyword evidence="3" id="KW-1185">Reference proteome</keyword>
<accession>A0A9X3N6C5</accession>
<dbReference type="Proteomes" id="UP001147653">
    <property type="component" value="Unassembled WGS sequence"/>
</dbReference>
<feature type="region of interest" description="Disordered" evidence="1">
    <location>
        <begin position="54"/>
        <end position="91"/>
    </location>
</feature>
<sequence length="91" mass="10273">MSHSKCLRCRSRVWRDVPAAESAGFLCPGCGSELEPVTDLSELIGLRALRVRPRSPLRQSADHSERISQQIRQTIAAHDAERQRRIDALRP</sequence>
<evidence type="ECO:0000313" key="3">
    <source>
        <dbReference type="Proteomes" id="UP001147653"/>
    </source>
</evidence>
<protein>
    <submittedName>
        <fullName evidence="2">Uncharacterized protein</fullName>
    </submittedName>
</protein>
<reference evidence="2" key="1">
    <citation type="submission" date="2022-10" db="EMBL/GenBank/DDBJ databases">
        <title>The WGS of Solirubrobacter phytolaccae KCTC 29190.</title>
        <authorList>
            <person name="Jiang Z."/>
        </authorList>
    </citation>
    <scope>NUCLEOTIDE SEQUENCE</scope>
    <source>
        <strain evidence="2">KCTC 29190</strain>
    </source>
</reference>
<name>A0A9X3N6C5_9ACTN</name>
<feature type="compositionally biased region" description="Basic and acidic residues" evidence="1">
    <location>
        <begin position="78"/>
        <end position="91"/>
    </location>
</feature>
<evidence type="ECO:0000256" key="1">
    <source>
        <dbReference type="SAM" id="MobiDB-lite"/>
    </source>
</evidence>
<dbReference type="AlphaFoldDB" id="A0A9X3N6C5"/>
<proteinExistence type="predicted"/>
<comment type="caution">
    <text evidence="2">The sequence shown here is derived from an EMBL/GenBank/DDBJ whole genome shotgun (WGS) entry which is preliminary data.</text>
</comment>
<gene>
    <name evidence="2" type="ORF">OJ997_09790</name>
</gene>
<dbReference type="RefSeq" id="WP_270024898.1">
    <property type="nucleotide sequence ID" value="NZ_JAPDDP010000014.1"/>
</dbReference>